<dbReference type="RefSeq" id="WP_083895834.1">
    <property type="nucleotide sequence ID" value="NZ_JBIAQY010000002.1"/>
</dbReference>
<dbReference type="EMBL" id="JBIAQY010000002">
    <property type="protein sequence ID" value="MFF3567153.1"/>
    <property type="molecule type" value="Genomic_DNA"/>
</dbReference>
<dbReference type="InterPro" id="IPR024412">
    <property type="entry name" value="Lsr2_dim_dom"/>
</dbReference>
<protein>
    <submittedName>
        <fullName evidence="2">Histone-like nucleoid-structuring protein Lsr2</fullName>
    </submittedName>
</protein>
<dbReference type="Proteomes" id="UP001601992">
    <property type="component" value="Unassembled WGS sequence"/>
</dbReference>
<comment type="caution">
    <text evidence="2">The sequence shown here is derived from an EMBL/GenBank/DDBJ whole genome shotgun (WGS) entry which is preliminary data.</text>
</comment>
<dbReference type="InterPro" id="IPR042261">
    <property type="entry name" value="Lsr2-like_dimerization"/>
</dbReference>
<keyword evidence="3" id="KW-1185">Reference proteome</keyword>
<dbReference type="Pfam" id="PF11774">
    <property type="entry name" value="Lsr2"/>
    <property type="match status" value="1"/>
</dbReference>
<accession>A0ABW6RT18</accession>
<evidence type="ECO:0000313" key="2">
    <source>
        <dbReference type="EMBL" id="MFF3567153.1"/>
    </source>
</evidence>
<evidence type="ECO:0000313" key="3">
    <source>
        <dbReference type="Proteomes" id="UP001601992"/>
    </source>
</evidence>
<proteinExistence type="predicted"/>
<name>A0ABW6RT18_9NOCA</name>
<dbReference type="Gene3D" id="3.30.60.230">
    <property type="entry name" value="Lsr2, dimerization domain"/>
    <property type="match status" value="1"/>
</dbReference>
<gene>
    <name evidence="2" type="ORF">ACFYXQ_05155</name>
</gene>
<evidence type="ECO:0000259" key="1">
    <source>
        <dbReference type="Pfam" id="PF11774"/>
    </source>
</evidence>
<reference evidence="2 3" key="1">
    <citation type="submission" date="2024-10" db="EMBL/GenBank/DDBJ databases">
        <title>The Natural Products Discovery Center: Release of the First 8490 Sequenced Strains for Exploring Actinobacteria Biosynthetic Diversity.</title>
        <authorList>
            <person name="Kalkreuter E."/>
            <person name="Kautsar S.A."/>
            <person name="Yang D."/>
            <person name="Bader C.D."/>
            <person name="Teijaro C.N."/>
            <person name="Fluegel L."/>
            <person name="Davis C.M."/>
            <person name="Simpson J.R."/>
            <person name="Lauterbach L."/>
            <person name="Steele A.D."/>
            <person name="Gui C."/>
            <person name="Meng S."/>
            <person name="Li G."/>
            <person name="Viehrig K."/>
            <person name="Ye F."/>
            <person name="Su P."/>
            <person name="Kiefer A.F."/>
            <person name="Nichols A."/>
            <person name="Cepeda A.J."/>
            <person name="Yan W."/>
            <person name="Fan B."/>
            <person name="Jiang Y."/>
            <person name="Adhikari A."/>
            <person name="Zheng C.-J."/>
            <person name="Schuster L."/>
            <person name="Cowan T.M."/>
            <person name="Smanski M.J."/>
            <person name="Chevrette M.G."/>
            <person name="De Carvalho L.P.S."/>
            <person name="Shen B."/>
        </authorList>
    </citation>
    <scope>NUCLEOTIDE SEQUENCE [LARGE SCALE GENOMIC DNA]</scope>
    <source>
        <strain evidence="2 3">NPDC002593</strain>
    </source>
</reference>
<feature type="domain" description="Lsr2 dimerization" evidence="1">
    <location>
        <begin position="7"/>
        <end position="38"/>
    </location>
</feature>
<organism evidence="2 3">
    <name type="scientific">Nocardia jiangxiensis</name>
    <dbReference type="NCBI Taxonomy" id="282685"/>
    <lineage>
        <taxon>Bacteria</taxon>
        <taxon>Bacillati</taxon>
        <taxon>Actinomycetota</taxon>
        <taxon>Actinomycetes</taxon>
        <taxon>Mycobacteriales</taxon>
        <taxon>Nocardiaceae</taxon>
        <taxon>Nocardia</taxon>
    </lineage>
</organism>
<sequence>MTTTGLSVADGTVEFSFEGVDYEIDLCEGNAEKLRAVLLP</sequence>